<feature type="compositionally biased region" description="Basic and acidic residues" evidence="2">
    <location>
        <begin position="168"/>
        <end position="186"/>
    </location>
</feature>
<evidence type="ECO:0000313" key="6">
    <source>
        <dbReference type="Proteomes" id="UP000283269"/>
    </source>
</evidence>
<feature type="transmembrane region" description="Helical" evidence="3">
    <location>
        <begin position="752"/>
        <end position="773"/>
    </location>
</feature>
<feature type="transmembrane region" description="Helical" evidence="3">
    <location>
        <begin position="780"/>
        <end position="802"/>
    </location>
</feature>
<dbReference type="InterPro" id="IPR051361">
    <property type="entry name" value="ThrE/Ser_Exporter"/>
</dbReference>
<proteinExistence type="inferred from homology"/>
<dbReference type="AlphaFoldDB" id="A0A409X2H5"/>
<reference evidence="5 6" key="1">
    <citation type="journal article" date="2018" name="Evol. Lett.">
        <title>Horizontal gene cluster transfer increased hallucinogenic mushroom diversity.</title>
        <authorList>
            <person name="Reynolds H.T."/>
            <person name="Vijayakumar V."/>
            <person name="Gluck-Thaler E."/>
            <person name="Korotkin H.B."/>
            <person name="Matheny P.B."/>
            <person name="Slot J.C."/>
        </authorList>
    </citation>
    <scope>NUCLEOTIDE SEQUENCE [LARGE SCALE GENOMIC DNA]</scope>
    <source>
        <strain evidence="5 6">2631</strain>
    </source>
</reference>
<comment type="caution">
    <text evidence="5">The sequence shown here is derived from an EMBL/GenBank/DDBJ whole genome shotgun (WGS) entry which is preliminary data.</text>
</comment>
<keyword evidence="3" id="KW-0472">Membrane</keyword>
<dbReference type="STRING" id="93625.A0A409X2H5"/>
<protein>
    <recommendedName>
        <fullName evidence="4">Threonine/serine exporter-like N-terminal domain-containing protein</fullName>
    </recommendedName>
</protein>
<dbReference type="PANTHER" id="PTHR31082:SF4">
    <property type="entry name" value="PHEROMONE-REGULATED MEMBRANE PROTEIN 10"/>
    <property type="match status" value="1"/>
</dbReference>
<feature type="transmembrane region" description="Helical" evidence="3">
    <location>
        <begin position="616"/>
        <end position="640"/>
    </location>
</feature>
<feature type="region of interest" description="Disordered" evidence="2">
    <location>
        <begin position="236"/>
        <end position="271"/>
    </location>
</feature>
<dbReference type="PANTHER" id="PTHR31082">
    <property type="entry name" value="PHEROMONE-REGULATED MEMBRANE PROTEIN 10"/>
    <property type="match status" value="1"/>
</dbReference>
<feature type="transmembrane region" description="Helical" evidence="3">
    <location>
        <begin position="652"/>
        <end position="673"/>
    </location>
</feature>
<feature type="compositionally biased region" description="Basic and acidic residues" evidence="2">
    <location>
        <begin position="45"/>
        <end position="69"/>
    </location>
</feature>
<sequence>MNHGTQEDRGEIHHGGISRTPGGHGSRTPRKVQWPDDGSENEEETPTHMLDEQGLDGERFQELTEALERHRVKGTPLRKVHYYPPQTSTPTTDTGDEAEETSSSTSENEEVNRHRGHYPPPPPNRFFSYSPTPADASPTHEVPGNFIDEDEDAGLPGTKDLRQFSMKQAEKVVQKHMRTRSDSHSLKERRRSIEHRDDQRHISEKDVEKHDADSSVHGQGILSTLLNLYQYPNSTRSAFSSRRSSLDSDPGRRHWNGSEAESSNLLSPDRKVYTRPKVKMPAMFGRTTRPSTARSGAGVFGPLIVSTGNLAGVAAPQASQLQPNVKRPGYKLSRHSQSSTDLHTTPPISPTTSHEPFYKGGHKMNLSNVFGGYVSSIRSGRRSGYSTPRTGTPHASDTEDTRYGSSPHHKRNKRKKAEVFITRHIAQIIRREEFIMKLTRAMMMFGGPTHRLHSQIMSAARVLDIQLSFLYLPDIVLLSFDDSGTGTSHVRFIRQASALDLGKLADAFSLYWKVIHDELSVSDASSELDALMKKQPMYNWWQQVLIGGMCSASICTVSFSGSFIDALASFPLGAILVIVQILSARNSLYSYVFEVTITTLFSFISAALAATHTLCYSAITSSSVVLILPGFLVLSGALELMSRQIVPGSVRLLFAVVYALFLGFGFSIGATLFELFTKHKVYGAEDFMCEMTHDPAGPWYQRTPTFLSVPMFSFFLSLRNQAPWNRKEIALLVAIASAGWVTNYFTGRRYVGQSDIIAAVGAFAVGLIANAYARFFSGNAFVVMITGILFQLPSGLGSGGLLSYASEQAGGSADSYLSGFRTALKLVSVAIGLTIGLGLSLVLVHPVQSRKREAGIFSL</sequence>
<dbReference type="FunCoup" id="A0A409X2H5">
    <property type="interactions" value="4"/>
</dbReference>
<feature type="compositionally biased region" description="Basic residues" evidence="2">
    <location>
        <begin position="70"/>
        <end position="81"/>
    </location>
</feature>
<dbReference type="Proteomes" id="UP000283269">
    <property type="component" value="Unassembled WGS sequence"/>
</dbReference>
<keyword evidence="3" id="KW-0812">Transmembrane</keyword>
<keyword evidence="3" id="KW-1133">Transmembrane helix</keyword>
<feature type="transmembrane region" description="Helical" evidence="3">
    <location>
        <begin position="729"/>
        <end position="746"/>
    </location>
</feature>
<feature type="compositionally biased region" description="Basic and acidic residues" evidence="2">
    <location>
        <begin position="194"/>
        <end position="214"/>
    </location>
</feature>
<dbReference type="InParanoid" id="A0A409X2H5"/>
<feature type="domain" description="Threonine/serine exporter-like N-terminal" evidence="4">
    <location>
        <begin position="433"/>
        <end position="672"/>
    </location>
</feature>
<dbReference type="OrthoDB" id="413008at2759"/>
<dbReference type="InterPro" id="IPR010619">
    <property type="entry name" value="ThrE-like_N"/>
</dbReference>
<gene>
    <name evidence="5" type="ORF">CVT25_004468</name>
</gene>
<evidence type="ECO:0000256" key="3">
    <source>
        <dbReference type="SAM" id="Phobius"/>
    </source>
</evidence>
<organism evidence="5 6">
    <name type="scientific">Psilocybe cyanescens</name>
    <dbReference type="NCBI Taxonomy" id="93625"/>
    <lineage>
        <taxon>Eukaryota</taxon>
        <taxon>Fungi</taxon>
        <taxon>Dikarya</taxon>
        <taxon>Basidiomycota</taxon>
        <taxon>Agaricomycotina</taxon>
        <taxon>Agaricomycetes</taxon>
        <taxon>Agaricomycetidae</taxon>
        <taxon>Agaricales</taxon>
        <taxon>Agaricineae</taxon>
        <taxon>Strophariaceae</taxon>
        <taxon>Psilocybe</taxon>
    </lineage>
</organism>
<accession>A0A409X2H5</accession>
<feature type="transmembrane region" description="Helical" evidence="3">
    <location>
        <begin position="559"/>
        <end position="579"/>
    </location>
</feature>
<dbReference type="Pfam" id="PF06738">
    <property type="entry name" value="ThrE"/>
    <property type="match status" value="1"/>
</dbReference>
<evidence type="ECO:0000256" key="2">
    <source>
        <dbReference type="SAM" id="MobiDB-lite"/>
    </source>
</evidence>
<keyword evidence="6" id="KW-1185">Reference proteome</keyword>
<feature type="transmembrane region" description="Helical" evidence="3">
    <location>
        <begin position="822"/>
        <end position="844"/>
    </location>
</feature>
<feature type="region of interest" description="Disordered" evidence="2">
    <location>
        <begin position="379"/>
        <end position="416"/>
    </location>
</feature>
<evidence type="ECO:0000259" key="4">
    <source>
        <dbReference type="Pfam" id="PF06738"/>
    </source>
</evidence>
<dbReference type="GO" id="GO:0022857">
    <property type="term" value="F:transmembrane transporter activity"/>
    <property type="evidence" value="ECO:0007669"/>
    <property type="project" value="InterPro"/>
</dbReference>
<feature type="transmembrane region" description="Helical" evidence="3">
    <location>
        <begin position="591"/>
        <end position="610"/>
    </location>
</feature>
<feature type="compositionally biased region" description="Basic and acidic residues" evidence="2">
    <location>
        <begin position="1"/>
        <end position="14"/>
    </location>
</feature>
<evidence type="ECO:0000313" key="5">
    <source>
        <dbReference type="EMBL" id="PPQ84955.1"/>
    </source>
</evidence>
<evidence type="ECO:0000256" key="1">
    <source>
        <dbReference type="ARBA" id="ARBA00034125"/>
    </source>
</evidence>
<comment type="similarity">
    <text evidence="1">Belongs to the ThrE exporter (TC 2.A.79) family.</text>
</comment>
<feature type="transmembrane region" description="Helical" evidence="3">
    <location>
        <begin position="699"/>
        <end position="717"/>
    </location>
</feature>
<feature type="compositionally biased region" description="Basic residues" evidence="2">
    <location>
        <begin position="407"/>
        <end position="416"/>
    </location>
</feature>
<name>A0A409X2H5_PSICY</name>
<dbReference type="EMBL" id="NHYD01002781">
    <property type="protein sequence ID" value="PPQ84955.1"/>
    <property type="molecule type" value="Genomic_DNA"/>
</dbReference>
<feature type="compositionally biased region" description="Low complexity" evidence="2">
    <location>
        <begin position="343"/>
        <end position="355"/>
    </location>
</feature>
<feature type="region of interest" description="Disordered" evidence="2">
    <location>
        <begin position="317"/>
        <end position="360"/>
    </location>
</feature>
<feature type="region of interest" description="Disordered" evidence="2">
    <location>
        <begin position="1"/>
        <end position="216"/>
    </location>
</feature>